<feature type="domain" description="Helicase ATP-binding" evidence="10">
    <location>
        <begin position="1"/>
        <end position="425"/>
    </location>
</feature>
<dbReference type="InterPro" id="IPR014001">
    <property type="entry name" value="Helicase_ATP-bd"/>
</dbReference>
<dbReference type="InterPro" id="IPR014013">
    <property type="entry name" value="Helic_SF1/SF2_ATP-bd_DinG/Rad3"/>
</dbReference>
<dbReference type="GO" id="GO:0005524">
    <property type="term" value="F:ATP binding"/>
    <property type="evidence" value="ECO:0007669"/>
    <property type="project" value="UniProtKB-KW"/>
</dbReference>
<dbReference type="PROSITE" id="PS51193">
    <property type="entry name" value="HELICASE_ATP_BIND_2"/>
    <property type="match status" value="1"/>
</dbReference>
<keyword evidence="1" id="KW-0479">Metal-binding</keyword>
<evidence type="ECO:0000256" key="2">
    <source>
        <dbReference type="ARBA" id="ARBA00022741"/>
    </source>
</evidence>
<evidence type="ECO:0000259" key="10">
    <source>
        <dbReference type="PROSITE" id="PS51193"/>
    </source>
</evidence>
<evidence type="ECO:0000256" key="4">
    <source>
        <dbReference type="ARBA" id="ARBA00022806"/>
    </source>
</evidence>
<keyword evidence="6" id="KW-0408">Iron</keyword>
<evidence type="ECO:0000256" key="3">
    <source>
        <dbReference type="ARBA" id="ARBA00022801"/>
    </source>
</evidence>
<evidence type="ECO:0000313" key="11">
    <source>
        <dbReference type="EMBL" id="PWA54825.1"/>
    </source>
</evidence>
<dbReference type="Pfam" id="PF06733">
    <property type="entry name" value="DEAD_2"/>
    <property type="match status" value="1"/>
</dbReference>
<dbReference type="PANTHER" id="PTHR11472">
    <property type="entry name" value="DNA REPAIR DEAD HELICASE RAD3/XP-D SUBFAMILY MEMBER"/>
    <property type="match status" value="1"/>
</dbReference>
<dbReference type="GO" id="GO:0003684">
    <property type="term" value="F:damaged DNA binding"/>
    <property type="evidence" value="ECO:0007669"/>
    <property type="project" value="TreeGrafter"/>
</dbReference>
<keyword evidence="4" id="KW-0347">Helicase</keyword>
<evidence type="ECO:0000256" key="8">
    <source>
        <dbReference type="ARBA" id="ARBA00023235"/>
    </source>
</evidence>
<evidence type="ECO:0000313" key="12">
    <source>
        <dbReference type="Proteomes" id="UP000245207"/>
    </source>
</evidence>
<dbReference type="GO" id="GO:0006366">
    <property type="term" value="P:transcription by RNA polymerase II"/>
    <property type="evidence" value="ECO:0007669"/>
    <property type="project" value="TreeGrafter"/>
</dbReference>
<dbReference type="InterPro" id="IPR045028">
    <property type="entry name" value="DinG/Rad3-like"/>
</dbReference>
<keyword evidence="3" id="KW-0378">Hydrolase</keyword>
<feature type="domain" description="Helicase ATP-binding" evidence="9">
    <location>
        <begin position="326"/>
        <end position="414"/>
    </location>
</feature>
<dbReference type="STRING" id="35608.A0A2U1M0P1"/>
<dbReference type="Gene3D" id="3.40.50.300">
    <property type="entry name" value="P-loop containing nucleotide triphosphate hydrolases"/>
    <property type="match status" value="2"/>
</dbReference>
<keyword evidence="12" id="KW-1185">Reference proteome</keyword>
<dbReference type="InterPro" id="IPR025886">
    <property type="entry name" value="PP2-like"/>
</dbReference>
<dbReference type="InterPro" id="IPR006555">
    <property type="entry name" value="ATP-dep_Helicase_C"/>
</dbReference>
<organism evidence="11 12">
    <name type="scientific">Artemisia annua</name>
    <name type="common">Sweet wormwood</name>
    <dbReference type="NCBI Taxonomy" id="35608"/>
    <lineage>
        <taxon>Eukaryota</taxon>
        <taxon>Viridiplantae</taxon>
        <taxon>Streptophyta</taxon>
        <taxon>Embryophyta</taxon>
        <taxon>Tracheophyta</taxon>
        <taxon>Spermatophyta</taxon>
        <taxon>Magnoliopsida</taxon>
        <taxon>eudicotyledons</taxon>
        <taxon>Gunneridae</taxon>
        <taxon>Pentapetalae</taxon>
        <taxon>asterids</taxon>
        <taxon>campanulids</taxon>
        <taxon>Asterales</taxon>
        <taxon>Asteraceae</taxon>
        <taxon>Asteroideae</taxon>
        <taxon>Anthemideae</taxon>
        <taxon>Artemisiinae</taxon>
        <taxon>Artemisia</taxon>
    </lineage>
</organism>
<dbReference type="PANTHER" id="PTHR11472:SF1">
    <property type="entry name" value="GENERAL TRANSCRIPTION AND DNA REPAIR FACTOR IIH HELICASE SUBUNIT XPD"/>
    <property type="match status" value="1"/>
</dbReference>
<dbReference type="Pfam" id="PF13307">
    <property type="entry name" value="Helicase_C_2"/>
    <property type="match status" value="1"/>
</dbReference>
<dbReference type="PROSITE" id="PS51192">
    <property type="entry name" value="HELICASE_ATP_BIND_1"/>
    <property type="match status" value="1"/>
</dbReference>
<dbReference type="InterPro" id="IPR010614">
    <property type="entry name" value="RAD3-like_helicase_DEAD"/>
</dbReference>
<dbReference type="GO" id="GO:0051536">
    <property type="term" value="F:iron-sulfur cluster binding"/>
    <property type="evidence" value="ECO:0007669"/>
    <property type="project" value="UniProtKB-KW"/>
</dbReference>
<dbReference type="PROSITE" id="PS00690">
    <property type="entry name" value="DEAH_ATP_HELICASE"/>
    <property type="match status" value="1"/>
</dbReference>
<gene>
    <name evidence="11" type="ORF">CTI12_AA308360</name>
</gene>
<evidence type="ECO:0000256" key="6">
    <source>
        <dbReference type="ARBA" id="ARBA00023004"/>
    </source>
</evidence>
<evidence type="ECO:0000256" key="5">
    <source>
        <dbReference type="ARBA" id="ARBA00022840"/>
    </source>
</evidence>
<dbReference type="SUPFAM" id="SSF52540">
    <property type="entry name" value="P-loop containing nucleoside triphosphate hydrolases"/>
    <property type="match status" value="1"/>
</dbReference>
<evidence type="ECO:0000256" key="7">
    <source>
        <dbReference type="ARBA" id="ARBA00023014"/>
    </source>
</evidence>
<dbReference type="GO" id="GO:0045951">
    <property type="term" value="P:positive regulation of mitotic recombination"/>
    <property type="evidence" value="ECO:0007669"/>
    <property type="project" value="TreeGrafter"/>
</dbReference>
<dbReference type="GO" id="GO:0005634">
    <property type="term" value="C:nucleus"/>
    <property type="evidence" value="ECO:0007669"/>
    <property type="project" value="TreeGrafter"/>
</dbReference>
<dbReference type="GO" id="GO:0003678">
    <property type="term" value="F:DNA helicase activity"/>
    <property type="evidence" value="ECO:0007669"/>
    <property type="project" value="InterPro"/>
</dbReference>
<dbReference type="SMART" id="SM00491">
    <property type="entry name" value="HELICc2"/>
    <property type="match status" value="1"/>
</dbReference>
<dbReference type="Proteomes" id="UP000245207">
    <property type="component" value="Unassembled WGS sequence"/>
</dbReference>
<evidence type="ECO:0000259" key="9">
    <source>
        <dbReference type="PROSITE" id="PS51192"/>
    </source>
</evidence>
<dbReference type="FunFam" id="3.40.50.300:FF:000135">
    <property type="entry name" value="DNA repair helicase RAD3, putative"/>
    <property type="match status" value="1"/>
</dbReference>
<keyword evidence="8" id="KW-0413">Isomerase</keyword>
<dbReference type="AlphaFoldDB" id="A0A2U1M0P1"/>
<dbReference type="OrthoDB" id="272481at2759"/>
<comment type="caution">
    <text evidence="11">The sequence shown here is derived from an EMBL/GenBank/DDBJ whole genome shotgun (WGS) entry which is preliminary data.</text>
</comment>
<name>A0A2U1M0P1_ARTAN</name>
<evidence type="ECO:0000256" key="1">
    <source>
        <dbReference type="ARBA" id="ARBA00022723"/>
    </source>
</evidence>
<dbReference type="Pfam" id="PF14299">
    <property type="entry name" value="PP2"/>
    <property type="match status" value="1"/>
</dbReference>
<reference evidence="11 12" key="1">
    <citation type="journal article" date="2018" name="Mol. Plant">
        <title>The genome of Artemisia annua provides insight into the evolution of Asteraceae family and artemisinin biosynthesis.</title>
        <authorList>
            <person name="Shen Q."/>
            <person name="Zhang L."/>
            <person name="Liao Z."/>
            <person name="Wang S."/>
            <person name="Yan T."/>
            <person name="Shi P."/>
            <person name="Liu M."/>
            <person name="Fu X."/>
            <person name="Pan Q."/>
            <person name="Wang Y."/>
            <person name="Lv Z."/>
            <person name="Lu X."/>
            <person name="Zhang F."/>
            <person name="Jiang W."/>
            <person name="Ma Y."/>
            <person name="Chen M."/>
            <person name="Hao X."/>
            <person name="Li L."/>
            <person name="Tang Y."/>
            <person name="Lv G."/>
            <person name="Zhou Y."/>
            <person name="Sun X."/>
            <person name="Brodelius P.E."/>
            <person name="Rose J.K.C."/>
            <person name="Tang K."/>
        </authorList>
    </citation>
    <scope>NUCLEOTIDE SEQUENCE [LARGE SCALE GENOMIC DNA]</scope>
    <source>
        <strain evidence="12">cv. Huhao1</strain>
        <tissue evidence="11">Leaf</tissue>
    </source>
</reference>
<keyword evidence="7" id="KW-0411">Iron-sulfur</keyword>
<dbReference type="InterPro" id="IPR027417">
    <property type="entry name" value="P-loop_NTPase"/>
</dbReference>
<keyword evidence="2" id="KW-0547">Nucleotide-binding</keyword>
<dbReference type="GO" id="GO:0016818">
    <property type="term" value="F:hydrolase activity, acting on acid anhydrides, in phosphorus-containing anhydrides"/>
    <property type="evidence" value="ECO:0007669"/>
    <property type="project" value="InterPro"/>
</dbReference>
<proteinExistence type="predicted"/>
<accession>A0A2U1M0P1</accession>
<dbReference type="EMBL" id="PKPP01006955">
    <property type="protein sequence ID" value="PWA54825.1"/>
    <property type="molecule type" value="Genomic_DNA"/>
</dbReference>
<sequence>MVDLGRFLTNKEESDFEVLLESFSRYYCQNRAIYVEGIEFRGTNNVNHIEVQHLPTDNNEKLLSRRNVNEMKHHTISAKEAIYDSSNVKLFISKPSAAESRFEEVVEILRQQVLHIKCKIEIQMLSPNTEYGCYLVFKLSEKRCGLHCPVIVRDLLDWENKKSGILYFRSPSPLNLHDINQLPEKREDGAMENSLQKTFVAKILSQFCTDLGSQFRPYPQLPAATGHIGDGAIAVTVVEFPARDSLLRKTAYKSSFHVSGTPVKHQWLQSCLPFHQCSLFNTSTSAPFHFPELQSILSIFKVVRTCFGEPAGGCPCGTRCAVHLPLRPDFPATSFPTTYEVPRLFGKANVVVYSYQYLLDSKIVGIISTEMQRKSVVVFDEAHNIDNSVVITSGTLSPIDLHPRLLNFNPVVSRSFTMSLTRDCICPMVLTRGSDQLPVSTKFDLRSDPGVERNYGRLLLEMVSVVPDGIEIMQRKLVFIETQDVVETTLALDNYRKACDCGRCAVFFSVARGKVAEGIDFDRHYGRLVIMFGVPFQYTLSRILLARLEYLRETFQIKEGDFLTFDALRQAAQCVGRVIRSKADYGMMIFAEKRYTRHDKRSKLPGWILSHLREAHLNLSTDMAVHIAREFLRKMAQPYDKTGGGGKKTLLSQDDLKKMNSLDQMMF</sequence>
<dbReference type="CDD" id="cd18788">
    <property type="entry name" value="SF2_C_XPD"/>
    <property type="match status" value="1"/>
</dbReference>
<dbReference type="GO" id="GO:0046872">
    <property type="term" value="F:metal ion binding"/>
    <property type="evidence" value="ECO:0007669"/>
    <property type="project" value="UniProtKB-KW"/>
</dbReference>
<keyword evidence="5" id="KW-0067">ATP-binding</keyword>
<dbReference type="InterPro" id="IPR002464">
    <property type="entry name" value="DNA/RNA_helicase_DEAH_CS"/>
</dbReference>
<protein>
    <submittedName>
        <fullName evidence="11">Uncharacterized protein</fullName>
    </submittedName>
</protein>